<proteinExistence type="predicted"/>
<dbReference type="EMBL" id="CAJVPW010011369">
    <property type="protein sequence ID" value="CAG8625091.1"/>
    <property type="molecule type" value="Genomic_DNA"/>
</dbReference>
<feature type="non-terminal residue" evidence="1">
    <location>
        <position position="1"/>
    </location>
</feature>
<accession>A0ACA9N2D3</accession>
<comment type="caution">
    <text evidence="1">The sequence shown here is derived from an EMBL/GenBank/DDBJ whole genome shotgun (WGS) entry which is preliminary data.</text>
</comment>
<organism evidence="1 2">
    <name type="scientific">Cetraspora pellucida</name>
    <dbReference type="NCBI Taxonomy" id="1433469"/>
    <lineage>
        <taxon>Eukaryota</taxon>
        <taxon>Fungi</taxon>
        <taxon>Fungi incertae sedis</taxon>
        <taxon>Mucoromycota</taxon>
        <taxon>Glomeromycotina</taxon>
        <taxon>Glomeromycetes</taxon>
        <taxon>Diversisporales</taxon>
        <taxon>Gigasporaceae</taxon>
        <taxon>Cetraspora</taxon>
    </lineage>
</organism>
<name>A0ACA9N2D3_9GLOM</name>
<gene>
    <name evidence="1" type="ORF">SPELUC_LOCUS8015</name>
</gene>
<evidence type="ECO:0000313" key="1">
    <source>
        <dbReference type="EMBL" id="CAG8625091.1"/>
    </source>
</evidence>
<keyword evidence="2" id="KW-1185">Reference proteome</keyword>
<protein>
    <submittedName>
        <fullName evidence="1">2118_t:CDS:1</fullName>
    </submittedName>
</protein>
<evidence type="ECO:0000313" key="2">
    <source>
        <dbReference type="Proteomes" id="UP000789366"/>
    </source>
</evidence>
<reference evidence="1" key="1">
    <citation type="submission" date="2021-06" db="EMBL/GenBank/DDBJ databases">
        <authorList>
            <person name="Kallberg Y."/>
            <person name="Tangrot J."/>
            <person name="Rosling A."/>
        </authorList>
    </citation>
    <scope>NUCLEOTIDE SEQUENCE</scope>
    <source>
        <strain evidence="1">28 12/20/2015</strain>
    </source>
</reference>
<sequence>DYMNESKQAQGWYNCNGGCLEGYLRPIPFSEVKSYCLDDGRATIIKSQEIKTPEFIRYAEEEARIQQEQLRKHQQEFKSKFNCEKCSKPIALGEEKEHCFIKHFENSSVGVVGHIDPEKTNIKTSPTFERYREYKKRLKKTYPTPAYFTKWENQKLLTAQEYRQQQQEREEQKEE</sequence>
<dbReference type="Proteomes" id="UP000789366">
    <property type="component" value="Unassembled WGS sequence"/>
</dbReference>